<dbReference type="GO" id="GO:0006310">
    <property type="term" value="P:DNA recombination"/>
    <property type="evidence" value="ECO:0007669"/>
    <property type="project" value="UniProtKB-KW"/>
</dbReference>
<dbReference type="PANTHER" id="PTHR30629">
    <property type="entry name" value="PROPHAGE INTEGRASE"/>
    <property type="match status" value="1"/>
</dbReference>
<name>A0A1G9L4R4_9BACT</name>
<dbReference type="GO" id="GO:0003677">
    <property type="term" value="F:DNA binding"/>
    <property type="evidence" value="ECO:0007669"/>
    <property type="project" value="UniProtKB-UniRule"/>
</dbReference>
<dbReference type="InterPro" id="IPR038488">
    <property type="entry name" value="Integrase_DNA-bd_sf"/>
</dbReference>
<reference evidence="10" key="1">
    <citation type="submission" date="2016-10" db="EMBL/GenBank/DDBJ databases">
        <authorList>
            <person name="Varghese N."/>
            <person name="Submissions S."/>
        </authorList>
    </citation>
    <scope>NUCLEOTIDE SEQUENCE [LARGE SCALE GENOMIC DNA]</scope>
    <source>
        <strain evidence="10">DSM 16995</strain>
    </source>
</reference>
<keyword evidence="4" id="KW-0233">DNA recombination</keyword>
<evidence type="ECO:0000259" key="7">
    <source>
        <dbReference type="PROSITE" id="PS51898"/>
    </source>
</evidence>
<evidence type="ECO:0000313" key="10">
    <source>
        <dbReference type="Proteomes" id="UP000199053"/>
    </source>
</evidence>
<evidence type="ECO:0000313" key="9">
    <source>
        <dbReference type="EMBL" id="SDL56743.1"/>
    </source>
</evidence>
<evidence type="ECO:0000256" key="5">
    <source>
        <dbReference type="PROSITE-ProRule" id="PRU01248"/>
    </source>
</evidence>
<keyword evidence="10" id="KW-1185">Reference proteome</keyword>
<evidence type="ECO:0000259" key="8">
    <source>
        <dbReference type="PROSITE" id="PS51900"/>
    </source>
</evidence>
<dbReference type="InterPro" id="IPR053876">
    <property type="entry name" value="Phage_int_M"/>
</dbReference>
<evidence type="ECO:0000256" key="3">
    <source>
        <dbReference type="ARBA" id="ARBA00023125"/>
    </source>
</evidence>
<accession>A0A1G9L4R4</accession>
<feature type="domain" description="Core-binding (CB)" evidence="8">
    <location>
        <begin position="98"/>
        <end position="179"/>
    </location>
</feature>
<dbReference type="Gene3D" id="1.10.150.130">
    <property type="match status" value="1"/>
</dbReference>
<evidence type="ECO:0000256" key="1">
    <source>
        <dbReference type="ARBA" id="ARBA00008857"/>
    </source>
</evidence>
<gene>
    <name evidence="9" type="ORF">SAMN05660337_3262</name>
</gene>
<dbReference type="CDD" id="cd00801">
    <property type="entry name" value="INT_P4_C"/>
    <property type="match status" value="1"/>
</dbReference>
<protein>
    <submittedName>
        <fullName evidence="9">Integrase</fullName>
    </submittedName>
</protein>
<evidence type="ECO:0000256" key="4">
    <source>
        <dbReference type="ARBA" id="ARBA00023172"/>
    </source>
</evidence>
<dbReference type="PANTHER" id="PTHR30629:SF2">
    <property type="entry name" value="PROPHAGE INTEGRASE INTS-RELATED"/>
    <property type="match status" value="1"/>
</dbReference>
<dbReference type="SUPFAM" id="SSF56349">
    <property type="entry name" value="DNA breaking-rejoining enzymes"/>
    <property type="match status" value="1"/>
</dbReference>
<comment type="similarity">
    <text evidence="1">Belongs to the 'phage' integrase family.</text>
</comment>
<dbReference type="InterPro" id="IPR011010">
    <property type="entry name" value="DNA_brk_join_enz"/>
</dbReference>
<evidence type="ECO:0000256" key="6">
    <source>
        <dbReference type="SAM" id="MobiDB-lite"/>
    </source>
</evidence>
<dbReference type="PROSITE" id="PS51898">
    <property type="entry name" value="TYR_RECOMBINASE"/>
    <property type="match status" value="1"/>
</dbReference>
<sequence length="406" mass="46352">MALTIKKIEAAKAKDKNYRISDGNGLSLLILPSGTKTFVYRYRRPVTRKENNITYGQFPELSLADARCLHAHAKALLTKGVDPGEDRKIKKSEESEDNSFKNVASEWLNKNSTEWTPKTHSTNQGRLENHVFPFIGQMPIAEITPKTILAILQRIEAKGIHETAHRVSALCSQVFRYAIFVGKVENDPAHVVKNALPPISKTRKHRAALTDPKEVGKLLRAIEDYTGHYIVKQALRVGLYTFTRSIEIRGMEWDEVDLDRREWRVPSKRMKMRKPHIVPLSSQVLSILNEVKELGLPSIYVFPSVVNNSNMLSENTLNTALRRLGYTKEQLCYHGFRGTCTTLLYETGWPTDMVERQLAHVQTNQVRAAYDHAQYIEERTRMMQSFADYIDSLRDGGSVIPFKKRA</sequence>
<proteinExistence type="inferred from homology"/>
<feature type="compositionally biased region" description="Basic and acidic residues" evidence="6">
    <location>
        <begin position="83"/>
        <end position="93"/>
    </location>
</feature>
<dbReference type="PROSITE" id="PS51900">
    <property type="entry name" value="CB"/>
    <property type="match status" value="1"/>
</dbReference>
<feature type="domain" description="Tyr recombinase" evidence="7">
    <location>
        <begin position="204"/>
        <end position="383"/>
    </location>
</feature>
<dbReference type="STRING" id="246191.SAMN05660337_3262"/>
<dbReference type="InterPro" id="IPR050808">
    <property type="entry name" value="Phage_Integrase"/>
</dbReference>
<organism evidence="9 10">
    <name type="scientific">Maridesulfovibrio ferrireducens</name>
    <dbReference type="NCBI Taxonomy" id="246191"/>
    <lineage>
        <taxon>Bacteria</taxon>
        <taxon>Pseudomonadati</taxon>
        <taxon>Thermodesulfobacteriota</taxon>
        <taxon>Desulfovibrionia</taxon>
        <taxon>Desulfovibrionales</taxon>
        <taxon>Desulfovibrionaceae</taxon>
        <taxon>Maridesulfovibrio</taxon>
    </lineage>
</organism>
<dbReference type="Proteomes" id="UP000199053">
    <property type="component" value="Unassembled WGS sequence"/>
</dbReference>
<dbReference type="OrthoDB" id="9775880at2"/>
<feature type="region of interest" description="Disordered" evidence="6">
    <location>
        <begin position="83"/>
        <end position="102"/>
    </location>
</feature>
<dbReference type="AlphaFoldDB" id="A0A1G9L4R4"/>
<dbReference type="EMBL" id="FNGA01000006">
    <property type="protein sequence ID" value="SDL56743.1"/>
    <property type="molecule type" value="Genomic_DNA"/>
</dbReference>
<dbReference type="Gene3D" id="3.30.160.390">
    <property type="entry name" value="Integrase, DNA-binding domain"/>
    <property type="match status" value="1"/>
</dbReference>
<dbReference type="InterPro" id="IPR002104">
    <property type="entry name" value="Integrase_catalytic"/>
</dbReference>
<dbReference type="GO" id="GO:0015074">
    <property type="term" value="P:DNA integration"/>
    <property type="evidence" value="ECO:0007669"/>
    <property type="project" value="UniProtKB-KW"/>
</dbReference>
<dbReference type="RefSeq" id="WP_092163027.1">
    <property type="nucleotide sequence ID" value="NZ_FNGA01000006.1"/>
</dbReference>
<dbReference type="InterPro" id="IPR010998">
    <property type="entry name" value="Integrase_recombinase_N"/>
</dbReference>
<dbReference type="InterPro" id="IPR013762">
    <property type="entry name" value="Integrase-like_cat_sf"/>
</dbReference>
<keyword evidence="2" id="KW-0229">DNA integration</keyword>
<evidence type="ECO:0000256" key="2">
    <source>
        <dbReference type="ARBA" id="ARBA00022908"/>
    </source>
</evidence>
<dbReference type="Gene3D" id="1.10.443.10">
    <property type="entry name" value="Intergrase catalytic core"/>
    <property type="match status" value="1"/>
</dbReference>
<keyword evidence="3 5" id="KW-0238">DNA-binding</keyword>
<dbReference type="Pfam" id="PF13356">
    <property type="entry name" value="Arm-DNA-bind_3"/>
    <property type="match status" value="1"/>
</dbReference>
<dbReference type="Pfam" id="PF22022">
    <property type="entry name" value="Phage_int_M"/>
    <property type="match status" value="1"/>
</dbReference>
<dbReference type="Pfam" id="PF00589">
    <property type="entry name" value="Phage_integrase"/>
    <property type="match status" value="1"/>
</dbReference>
<dbReference type="InterPro" id="IPR044068">
    <property type="entry name" value="CB"/>
</dbReference>
<dbReference type="InterPro" id="IPR025166">
    <property type="entry name" value="Integrase_DNA_bind_dom"/>
</dbReference>